<comment type="subcellular location">
    <subcellularLocation>
        <location evidence="1">Cell membrane</location>
        <topology evidence="1">Multi-pass membrane protein</topology>
    </subcellularLocation>
</comment>
<dbReference type="InterPro" id="IPR018490">
    <property type="entry name" value="cNMP-bd_dom_sf"/>
</dbReference>
<keyword evidence="4 6" id="KW-1133">Transmembrane helix</keyword>
<dbReference type="Gene3D" id="2.60.120.10">
    <property type="entry name" value="Jelly Rolls"/>
    <property type="match status" value="1"/>
</dbReference>
<dbReference type="GO" id="GO:0005886">
    <property type="term" value="C:plasma membrane"/>
    <property type="evidence" value="ECO:0007669"/>
    <property type="project" value="UniProtKB-SubCell"/>
</dbReference>
<dbReference type="OrthoDB" id="9775207at2"/>
<accession>A0A109K3R4</accession>
<dbReference type="PANTHER" id="PTHR30566:SF5">
    <property type="entry name" value="MECHANOSENSITIVE ION CHANNEL PROTEIN 1, MITOCHONDRIAL-RELATED"/>
    <property type="match status" value="1"/>
</dbReference>
<reference evidence="8 9" key="1">
    <citation type="submission" date="2015-11" db="EMBL/GenBank/DDBJ databases">
        <title>Draft Genome Sequence of the Strain BR 10423 (Rhizobium sp.) isolated from nodules of Mimosa pudica.</title>
        <authorList>
            <person name="Barauna A.C."/>
            <person name="Zilli J.E."/>
            <person name="Simoes-Araujo J.L."/>
            <person name="Reis V.M."/>
            <person name="James E.K."/>
            <person name="Reis F.B.Jr."/>
            <person name="Rouws L.F."/>
            <person name="Passos S.R."/>
            <person name="Gois S.R."/>
        </authorList>
    </citation>
    <scope>NUCLEOTIDE SEQUENCE [LARGE SCALE GENOMIC DNA]</scope>
    <source>
        <strain evidence="8 9">BR10423</strain>
    </source>
</reference>
<dbReference type="EMBL" id="LNCD01000003">
    <property type="protein sequence ID" value="KWV60068.1"/>
    <property type="molecule type" value="Genomic_DNA"/>
</dbReference>
<evidence type="ECO:0000256" key="2">
    <source>
        <dbReference type="ARBA" id="ARBA00022475"/>
    </source>
</evidence>
<evidence type="ECO:0000256" key="5">
    <source>
        <dbReference type="ARBA" id="ARBA00023136"/>
    </source>
</evidence>
<evidence type="ECO:0000256" key="6">
    <source>
        <dbReference type="SAM" id="Phobius"/>
    </source>
</evidence>
<evidence type="ECO:0000256" key="4">
    <source>
        <dbReference type="ARBA" id="ARBA00022989"/>
    </source>
</evidence>
<dbReference type="InterPro" id="IPR010920">
    <property type="entry name" value="LSM_dom_sf"/>
</dbReference>
<dbReference type="Gene3D" id="2.30.30.60">
    <property type="match status" value="1"/>
</dbReference>
<dbReference type="CDD" id="cd00038">
    <property type="entry name" value="CAP_ED"/>
    <property type="match status" value="1"/>
</dbReference>
<dbReference type="SMART" id="SM00100">
    <property type="entry name" value="cNMP"/>
    <property type="match status" value="1"/>
</dbReference>
<evidence type="ECO:0000313" key="9">
    <source>
        <dbReference type="Proteomes" id="UP000068164"/>
    </source>
</evidence>
<dbReference type="PANTHER" id="PTHR30566">
    <property type="entry name" value="YNAI-RELATED MECHANOSENSITIVE ION CHANNEL"/>
    <property type="match status" value="1"/>
</dbReference>
<dbReference type="Gene3D" id="1.10.287.1260">
    <property type="match status" value="1"/>
</dbReference>
<dbReference type="InterPro" id="IPR006685">
    <property type="entry name" value="MscS_channel_2nd"/>
</dbReference>
<dbReference type="InterPro" id="IPR023408">
    <property type="entry name" value="MscS_beta-dom_sf"/>
</dbReference>
<evidence type="ECO:0000259" key="7">
    <source>
        <dbReference type="PROSITE" id="PS50042"/>
    </source>
</evidence>
<dbReference type="SUPFAM" id="SSF82689">
    <property type="entry name" value="Mechanosensitive channel protein MscS (YggB), C-terminal domain"/>
    <property type="match status" value="1"/>
</dbReference>
<evidence type="ECO:0000256" key="1">
    <source>
        <dbReference type="ARBA" id="ARBA00004651"/>
    </source>
</evidence>
<dbReference type="Pfam" id="PF00924">
    <property type="entry name" value="MS_channel_2nd"/>
    <property type="match status" value="1"/>
</dbReference>
<feature type="transmembrane region" description="Helical" evidence="6">
    <location>
        <begin position="36"/>
        <end position="55"/>
    </location>
</feature>
<organism evidence="8 9">
    <name type="scientific">Rhizobium altiplani</name>
    <dbReference type="NCBI Taxonomy" id="1864509"/>
    <lineage>
        <taxon>Bacteria</taxon>
        <taxon>Pseudomonadati</taxon>
        <taxon>Pseudomonadota</taxon>
        <taxon>Alphaproteobacteria</taxon>
        <taxon>Hyphomicrobiales</taxon>
        <taxon>Rhizobiaceae</taxon>
        <taxon>Rhizobium/Agrobacterium group</taxon>
        <taxon>Rhizobium</taxon>
    </lineage>
</organism>
<keyword evidence="5 6" id="KW-0472">Membrane</keyword>
<dbReference type="InterPro" id="IPR011066">
    <property type="entry name" value="MscS_channel_C_sf"/>
</dbReference>
<proteinExistence type="predicted"/>
<protein>
    <submittedName>
        <fullName evidence="8">Mechanosensitive ion channel protein</fullName>
    </submittedName>
</protein>
<feature type="domain" description="Cyclic nucleotide-binding" evidence="7">
    <location>
        <begin position="343"/>
        <end position="445"/>
    </location>
</feature>
<keyword evidence="3 6" id="KW-0812">Transmembrane</keyword>
<dbReference type="Proteomes" id="UP000068164">
    <property type="component" value="Unassembled WGS sequence"/>
</dbReference>
<sequence>MNTAFWTDPIVQLFVLAVLGLLVSRLVLRGHPVWRLIAHIVFLIALTALLLYHGIQPYAPDTQAGDVSRRIFIGLAKAVWWIGGAMVLISSVRLFLIFERKPREARLLQDLVIGLIYLGTGLSLIAYVFSVPVGTLIATSGVFAIILGLALQSTLNDVFSGIAMNLGRPYSVGDWIVLDDGVEGRVIETNWRATHLLSGTNDLIAIPNSRLAKANLTNLSSPDESHGLSIKVRVAPAPPSTVEDVMRTVLFSSNSILKSPVPSVTIKGIDGQAVDVELSCRVRDMTQVAVATNEIYDLVFRHCKAAGLPLAMPATAGGGLQEPDAAYLQHPGTAWRLLNAIPLFSPLTEDEKETLAASMTRQTYRKDAIIAEQGSQFTSLMLIRNGVVAIIRKEGDREIELLRLSPGDCFGEEGMLTGASAPGWVKALTFVVAYEIKQERLAALMQDRPALADELGLILSRRLEAERLQTTGSIARGNEATTFAARIRQIFQLS</sequence>
<feature type="transmembrane region" description="Helical" evidence="6">
    <location>
        <begin position="110"/>
        <end position="129"/>
    </location>
</feature>
<feature type="transmembrane region" description="Helical" evidence="6">
    <location>
        <begin position="6"/>
        <end position="24"/>
    </location>
</feature>
<dbReference type="PIRSF" id="PIRSF026673">
    <property type="entry name" value="UCP026673_ion_chan"/>
    <property type="match status" value="1"/>
</dbReference>
<dbReference type="SUPFAM" id="SSF50182">
    <property type="entry name" value="Sm-like ribonucleoproteins"/>
    <property type="match status" value="1"/>
</dbReference>
<dbReference type="InterPro" id="IPR000595">
    <property type="entry name" value="cNMP-bd_dom"/>
</dbReference>
<comment type="caution">
    <text evidence="8">The sequence shown here is derived from an EMBL/GenBank/DDBJ whole genome shotgun (WGS) entry which is preliminary data.</text>
</comment>
<evidence type="ECO:0000256" key="3">
    <source>
        <dbReference type="ARBA" id="ARBA00022692"/>
    </source>
</evidence>
<dbReference type="GO" id="GO:0008381">
    <property type="term" value="F:mechanosensitive monoatomic ion channel activity"/>
    <property type="evidence" value="ECO:0007669"/>
    <property type="project" value="UniProtKB-ARBA"/>
</dbReference>
<gene>
    <name evidence="8" type="ORF">AS026_27640</name>
</gene>
<name>A0A109K3R4_9HYPH</name>
<dbReference type="RefSeq" id="WP_062368455.1">
    <property type="nucleotide sequence ID" value="NZ_LNCD01000003.1"/>
</dbReference>
<dbReference type="SUPFAM" id="SSF51206">
    <property type="entry name" value="cAMP-binding domain-like"/>
    <property type="match status" value="1"/>
</dbReference>
<dbReference type="PROSITE" id="PS50042">
    <property type="entry name" value="CNMP_BINDING_3"/>
    <property type="match status" value="1"/>
</dbReference>
<keyword evidence="2" id="KW-1003">Cell membrane</keyword>
<dbReference type="Pfam" id="PF00027">
    <property type="entry name" value="cNMP_binding"/>
    <property type="match status" value="1"/>
</dbReference>
<dbReference type="InterPro" id="IPR016846">
    <property type="entry name" value="cNMP-bd_ion_channel"/>
</dbReference>
<dbReference type="AlphaFoldDB" id="A0A109K3R4"/>
<evidence type="ECO:0000313" key="8">
    <source>
        <dbReference type="EMBL" id="KWV60068.1"/>
    </source>
</evidence>
<keyword evidence="9" id="KW-1185">Reference proteome</keyword>
<feature type="transmembrane region" description="Helical" evidence="6">
    <location>
        <begin position="78"/>
        <end position="98"/>
    </location>
</feature>
<dbReference type="InterPro" id="IPR014710">
    <property type="entry name" value="RmlC-like_jellyroll"/>
</dbReference>